<dbReference type="Pfam" id="PF02776">
    <property type="entry name" value="TPP_enzyme_N"/>
    <property type="match status" value="1"/>
</dbReference>
<dbReference type="RefSeq" id="WP_369084576.1">
    <property type="nucleotide sequence ID" value="NZ_JBFSHR010000029.1"/>
</dbReference>
<dbReference type="HAMAP" id="MF_01659">
    <property type="entry name" value="MenD"/>
    <property type="match status" value="1"/>
</dbReference>
<dbReference type="CDD" id="cd07037">
    <property type="entry name" value="TPP_PYR_MenD"/>
    <property type="match status" value="1"/>
</dbReference>
<dbReference type="SUPFAM" id="SSF52518">
    <property type="entry name" value="Thiamin diphosphate-binding fold (THDP-binding)"/>
    <property type="match status" value="2"/>
</dbReference>
<keyword evidence="6" id="KW-0474">Menaquinone biosynthesis</keyword>
<dbReference type="PANTHER" id="PTHR42916:SF1">
    <property type="entry name" value="PROTEIN PHYLLO, CHLOROPLASTIC"/>
    <property type="match status" value="1"/>
</dbReference>
<keyword evidence="2 6" id="KW-0479">Metal-binding</keyword>
<dbReference type="InterPro" id="IPR029061">
    <property type="entry name" value="THDP-binding"/>
</dbReference>
<evidence type="ECO:0000256" key="1">
    <source>
        <dbReference type="ARBA" id="ARBA00022679"/>
    </source>
</evidence>
<dbReference type="InterPro" id="IPR012001">
    <property type="entry name" value="Thiamin_PyroP_enz_TPP-bd_dom"/>
</dbReference>
<comment type="subunit">
    <text evidence="6">Homodimer.</text>
</comment>
<comment type="pathway">
    <text evidence="6">Quinol/quinone metabolism; 1,4-dihydroxy-2-naphthoate biosynthesis; 1,4-dihydroxy-2-naphthoate from chorismate: step 2/7.</text>
</comment>
<dbReference type="PANTHER" id="PTHR42916">
    <property type="entry name" value="2-SUCCINYL-5-ENOLPYRUVYL-6-HYDROXY-3-CYCLOHEXENE-1-CARBOXYLATE SYNTHASE"/>
    <property type="match status" value="1"/>
</dbReference>
<comment type="cofactor">
    <cofactor evidence="6">
        <name>thiamine diphosphate</name>
        <dbReference type="ChEBI" id="CHEBI:58937"/>
    </cofactor>
    <text evidence="6">Binds 1 thiamine pyrophosphate per subunit.</text>
</comment>
<protein>
    <recommendedName>
        <fullName evidence="6">2-succinyl-5-enolpyruvyl-6-hydroxy-3-cyclohexene-1-carboxylate synthase</fullName>
        <shortName evidence="6">SEPHCHC synthase</shortName>
        <ecNumber evidence="6">2.2.1.9</ecNumber>
    </recommendedName>
    <alternativeName>
        <fullName evidence="6">Menaquinone biosynthesis protein MenD</fullName>
    </alternativeName>
</protein>
<keyword evidence="4 6" id="KW-0786">Thiamine pyrophosphate</keyword>
<dbReference type="NCBIfam" id="TIGR00173">
    <property type="entry name" value="menD"/>
    <property type="match status" value="1"/>
</dbReference>
<keyword evidence="9" id="KW-1185">Reference proteome</keyword>
<evidence type="ECO:0000259" key="7">
    <source>
        <dbReference type="Pfam" id="PF02776"/>
    </source>
</evidence>
<dbReference type="EC" id="2.2.1.9" evidence="6"/>
<comment type="similarity">
    <text evidence="6">Belongs to the TPP enzyme family. MenD subfamily.</text>
</comment>
<feature type="domain" description="Thiamine pyrophosphate enzyme N-terminal TPP-binding" evidence="7">
    <location>
        <begin position="20"/>
        <end position="130"/>
    </location>
</feature>
<gene>
    <name evidence="6 8" type="primary">menD</name>
    <name evidence="8" type="ORF">AB6A68_08805</name>
</gene>
<dbReference type="EMBL" id="JBFSHR010000029">
    <property type="protein sequence ID" value="MEX6429937.1"/>
    <property type="molecule type" value="Genomic_DNA"/>
</dbReference>
<organism evidence="8 9">
    <name type="scientific">Ferrimicrobium acidiphilum</name>
    <dbReference type="NCBI Taxonomy" id="121039"/>
    <lineage>
        <taxon>Bacteria</taxon>
        <taxon>Bacillati</taxon>
        <taxon>Actinomycetota</taxon>
        <taxon>Acidimicrobiia</taxon>
        <taxon>Acidimicrobiales</taxon>
        <taxon>Acidimicrobiaceae</taxon>
        <taxon>Ferrimicrobium</taxon>
    </lineage>
</organism>
<comment type="caution">
    <text evidence="8">The sequence shown here is derived from an EMBL/GenBank/DDBJ whole genome shotgun (WGS) entry which is preliminary data.</text>
</comment>
<dbReference type="GO" id="GO:0070204">
    <property type="term" value="F:2-succinyl-5-enolpyruvyl-6-hydroxy-3-cyclohexene-1-carboxylic-acid synthase activity"/>
    <property type="evidence" value="ECO:0007669"/>
    <property type="project" value="UniProtKB-EC"/>
</dbReference>
<dbReference type="PIRSF" id="PIRSF004983">
    <property type="entry name" value="MenD"/>
    <property type="match status" value="1"/>
</dbReference>
<dbReference type="InterPro" id="IPR004433">
    <property type="entry name" value="MenaQ_synth_MenD"/>
</dbReference>
<dbReference type="Gene3D" id="3.40.50.1220">
    <property type="entry name" value="TPP-binding domain"/>
    <property type="match status" value="1"/>
</dbReference>
<sequence length="593" mass="62883">MKSSASTSKSRGSNVGLCAILVDELTWLGVRRVVIAPGSRSTPLAVALAASTMEVSTCLDERAAAFFALGIARRTGEPVMVVTTSGTASLELVPAVAEASLGGIPLLVVTADRPARLRGVSAPQTLDQLQALTGFVRRTLALELLPSLSEGDLASIARQLVLELVGAPDGPGPVHLNIGIDEPLLGDGYVADDLAEEFFASRDDRARVRPVSFRPRLGALDPLVMAEIFDPGRHGWLLLGGAANTGGEEGEKVTAAVALSERLGWVLGADARTQVATSPNVVIHLDGLARGACALPEIAVVIGDFPLARSVMAVLRAIVAAGGEVVTLNDRFVVRDPGRFVTGSYVVDVRATLCMALEDLVRAQRVAASDSLVALDRRIDAIIERFVIEHGDTEIAFARRLHHVLTGHESLFVSASMPIRYLDQFRGYHDDPPLVAMNRGANGIDGVVASYLGFADAAPDELATLLIGDLATLYDIGALIHLPLPRKGLIVVLDNQGGLIFDQVPPATQIPIEVQTELFVAPPRIRPARVLEGLGLEVVRVKRADELDALVERARAGAFLVAAYEGTRTASAGALSSLYARIDLEREKERTQA</sequence>
<keyword evidence="3 6" id="KW-0460">Magnesium</keyword>
<accession>A0ABV3Y2Z6</accession>
<evidence type="ECO:0000256" key="6">
    <source>
        <dbReference type="HAMAP-Rule" id="MF_01659"/>
    </source>
</evidence>
<evidence type="ECO:0000256" key="4">
    <source>
        <dbReference type="ARBA" id="ARBA00023052"/>
    </source>
</evidence>
<evidence type="ECO:0000256" key="3">
    <source>
        <dbReference type="ARBA" id="ARBA00022842"/>
    </source>
</evidence>
<evidence type="ECO:0000313" key="8">
    <source>
        <dbReference type="EMBL" id="MEX6429937.1"/>
    </source>
</evidence>
<reference evidence="8 9" key="1">
    <citation type="submission" date="2024-07" db="EMBL/GenBank/DDBJ databases">
        <title>Draft Genome Sequence of Ferrimicrobium acidiphilum Strain YE2023, Isolated from a Pulp of Bioleach Reactor.</title>
        <authorList>
            <person name="Elkina Y.A."/>
            <person name="Bulaeva A.G."/>
            <person name="Beletsky A.V."/>
            <person name="Mardanov A.V."/>
        </authorList>
    </citation>
    <scope>NUCLEOTIDE SEQUENCE [LARGE SCALE GENOMIC DNA]</scope>
    <source>
        <strain evidence="8 9">YE2023</strain>
    </source>
</reference>
<name>A0ABV3Y2Z6_9ACTN</name>
<keyword evidence="5 6" id="KW-0464">Manganese</keyword>
<keyword evidence="1 6" id="KW-0808">Transferase</keyword>
<dbReference type="Proteomes" id="UP001560267">
    <property type="component" value="Unassembled WGS sequence"/>
</dbReference>
<proteinExistence type="inferred from homology"/>
<evidence type="ECO:0000313" key="9">
    <source>
        <dbReference type="Proteomes" id="UP001560267"/>
    </source>
</evidence>
<dbReference type="Gene3D" id="3.40.50.970">
    <property type="match status" value="2"/>
</dbReference>
<comment type="function">
    <text evidence="6">Catalyzes the thiamine diphosphate-dependent decarboxylation of 2-oxoglutarate and the subsequent addition of the resulting succinic semialdehyde-thiamine pyrophosphate anion to isochorismate to yield 2-succinyl-5-enolpyruvyl-6-hydroxy-3-cyclohexene-1-carboxylate (SEPHCHC).</text>
</comment>
<comment type="cofactor">
    <cofactor evidence="6">
        <name>Mg(2+)</name>
        <dbReference type="ChEBI" id="CHEBI:18420"/>
    </cofactor>
    <cofactor evidence="6">
        <name>Mn(2+)</name>
        <dbReference type="ChEBI" id="CHEBI:29035"/>
    </cofactor>
</comment>
<comment type="catalytic activity">
    <reaction evidence="6">
        <text>isochorismate + 2-oxoglutarate + H(+) = 5-enolpyruvoyl-6-hydroxy-2-succinyl-cyclohex-3-ene-1-carboxylate + CO2</text>
        <dbReference type="Rhea" id="RHEA:25593"/>
        <dbReference type="ChEBI" id="CHEBI:15378"/>
        <dbReference type="ChEBI" id="CHEBI:16526"/>
        <dbReference type="ChEBI" id="CHEBI:16810"/>
        <dbReference type="ChEBI" id="CHEBI:29780"/>
        <dbReference type="ChEBI" id="CHEBI:58818"/>
        <dbReference type="EC" id="2.2.1.9"/>
    </reaction>
</comment>
<comment type="pathway">
    <text evidence="6">Quinol/quinone metabolism; menaquinone biosynthesis.</text>
</comment>
<evidence type="ECO:0000256" key="5">
    <source>
        <dbReference type="ARBA" id="ARBA00023211"/>
    </source>
</evidence>
<evidence type="ECO:0000256" key="2">
    <source>
        <dbReference type="ARBA" id="ARBA00022723"/>
    </source>
</evidence>